<dbReference type="EMBL" id="CP126650">
    <property type="protein sequence ID" value="WJZ83298.1"/>
    <property type="molecule type" value="Genomic_DNA"/>
</dbReference>
<keyword evidence="2" id="KW-1185">Reference proteome</keyword>
<evidence type="ECO:0000313" key="1">
    <source>
        <dbReference type="EMBL" id="WJZ83298.1"/>
    </source>
</evidence>
<gene>
    <name evidence="1" type="ORF">VitviT2T_002992</name>
</gene>
<evidence type="ECO:0000313" key="2">
    <source>
        <dbReference type="Proteomes" id="UP001227230"/>
    </source>
</evidence>
<protein>
    <submittedName>
        <fullName evidence="1">Uncharacterized protein</fullName>
    </submittedName>
</protein>
<proteinExistence type="predicted"/>
<reference evidence="1 2" key="1">
    <citation type="journal article" date="2023" name="Hortic Res">
        <title>The complete reference genome for grapevine (Vitis vinifera L.) genetics and breeding.</title>
        <authorList>
            <person name="Shi X."/>
            <person name="Cao S."/>
            <person name="Wang X."/>
            <person name="Huang S."/>
            <person name="Wang Y."/>
            <person name="Liu Z."/>
            <person name="Liu W."/>
            <person name="Leng X."/>
            <person name="Peng Y."/>
            <person name="Wang N."/>
            <person name="Wang Y."/>
            <person name="Ma Z."/>
            <person name="Xu X."/>
            <person name="Zhang F."/>
            <person name="Xue H."/>
            <person name="Zhong H."/>
            <person name="Wang Y."/>
            <person name="Zhang K."/>
            <person name="Velt A."/>
            <person name="Avia K."/>
            <person name="Holtgrawe D."/>
            <person name="Grimplet J."/>
            <person name="Matus J.T."/>
            <person name="Ware D."/>
            <person name="Wu X."/>
            <person name="Wang H."/>
            <person name="Liu C."/>
            <person name="Fang Y."/>
            <person name="Rustenholz C."/>
            <person name="Cheng Z."/>
            <person name="Xiao H."/>
            <person name="Zhou Y."/>
        </authorList>
    </citation>
    <scope>NUCLEOTIDE SEQUENCE [LARGE SCALE GENOMIC DNA]</scope>
    <source>
        <strain evidence="2">cv. Pinot noir / PN40024</strain>
        <tissue evidence="1">Leaf</tissue>
    </source>
</reference>
<name>A0ABY9BK60_VITVI</name>
<sequence length="102" mass="11334">MAKELTFPKPDYYLNLQKRGVSSYDLYLVSALPGLYLADQHPQPVVADGNDHGEVLCCAADDEELEDAGVGQVEEGTGIGKNYIDFGIRVNEDKRQNQEKMQ</sequence>
<dbReference type="Proteomes" id="UP001227230">
    <property type="component" value="Chromosome 3"/>
</dbReference>
<accession>A0ABY9BK60</accession>
<organism evidence="1 2">
    <name type="scientific">Vitis vinifera</name>
    <name type="common">Grape</name>
    <dbReference type="NCBI Taxonomy" id="29760"/>
    <lineage>
        <taxon>Eukaryota</taxon>
        <taxon>Viridiplantae</taxon>
        <taxon>Streptophyta</taxon>
        <taxon>Embryophyta</taxon>
        <taxon>Tracheophyta</taxon>
        <taxon>Spermatophyta</taxon>
        <taxon>Magnoliopsida</taxon>
        <taxon>eudicotyledons</taxon>
        <taxon>Gunneridae</taxon>
        <taxon>Pentapetalae</taxon>
        <taxon>rosids</taxon>
        <taxon>Vitales</taxon>
        <taxon>Vitaceae</taxon>
        <taxon>Viteae</taxon>
        <taxon>Vitis</taxon>
    </lineage>
</organism>